<dbReference type="InterPro" id="IPR042231">
    <property type="entry name" value="Cho/carn_acyl_trans_2"/>
</dbReference>
<evidence type="ECO:0000313" key="7">
    <source>
        <dbReference type="Proteomes" id="UP000703269"/>
    </source>
</evidence>
<dbReference type="GO" id="GO:0016746">
    <property type="term" value="F:acyltransferase activity"/>
    <property type="evidence" value="ECO:0007669"/>
    <property type="project" value="UniProtKB-KW"/>
</dbReference>
<reference evidence="6 7" key="1">
    <citation type="submission" date="2021-08" db="EMBL/GenBank/DDBJ databases">
        <title>Draft Genome Sequence of Phanerochaete sordida strain YK-624.</title>
        <authorList>
            <person name="Mori T."/>
            <person name="Dohra H."/>
            <person name="Suzuki T."/>
            <person name="Kawagishi H."/>
            <person name="Hirai H."/>
        </authorList>
    </citation>
    <scope>NUCLEOTIDE SEQUENCE [LARGE SCALE GENOMIC DNA]</scope>
    <source>
        <strain evidence="6 7">YK-624</strain>
    </source>
</reference>
<keyword evidence="2" id="KW-0808">Transferase</keyword>
<dbReference type="InterPro" id="IPR023213">
    <property type="entry name" value="CAT-like_dom_sf"/>
</dbReference>
<dbReference type="Gene3D" id="3.30.559.10">
    <property type="entry name" value="Chloramphenicol acetyltransferase-like domain"/>
    <property type="match status" value="1"/>
</dbReference>
<feature type="active site" description="Proton acceptor" evidence="4">
    <location>
        <position position="402"/>
    </location>
</feature>
<dbReference type="InterPro" id="IPR039551">
    <property type="entry name" value="Cho/carn_acyl_trans"/>
</dbReference>
<proteinExistence type="inferred from homology"/>
<gene>
    <name evidence="6" type="ORF">PsYK624_046970</name>
</gene>
<evidence type="ECO:0000313" key="6">
    <source>
        <dbReference type="EMBL" id="GJE88614.1"/>
    </source>
</evidence>
<organism evidence="6 7">
    <name type="scientific">Phanerochaete sordida</name>
    <dbReference type="NCBI Taxonomy" id="48140"/>
    <lineage>
        <taxon>Eukaryota</taxon>
        <taxon>Fungi</taxon>
        <taxon>Dikarya</taxon>
        <taxon>Basidiomycota</taxon>
        <taxon>Agaricomycotina</taxon>
        <taxon>Agaricomycetes</taxon>
        <taxon>Polyporales</taxon>
        <taxon>Phanerochaetaceae</taxon>
        <taxon>Phanerochaete</taxon>
    </lineage>
</organism>
<keyword evidence="7" id="KW-1185">Reference proteome</keyword>
<evidence type="ECO:0000256" key="3">
    <source>
        <dbReference type="ARBA" id="ARBA00023315"/>
    </source>
</evidence>
<keyword evidence="3" id="KW-0012">Acyltransferase</keyword>
<dbReference type="PANTHER" id="PTHR22589:SF107">
    <property type="entry name" value="CHOLINE_CARNITINE ACYLTRANSFERASE DOMAIN-CONTAINING PROTEIN"/>
    <property type="match status" value="1"/>
</dbReference>
<dbReference type="PANTHER" id="PTHR22589">
    <property type="entry name" value="CARNITINE O-ACYLTRANSFERASE"/>
    <property type="match status" value="1"/>
</dbReference>
<dbReference type="OrthoDB" id="240216at2759"/>
<feature type="domain" description="Choline/carnitine acyltransferase" evidence="5">
    <location>
        <begin position="50"/>
        <end position="674"/>
    </location>
</feature>
<dbReference type="Gene3D" id="3.30.559.70">
    <property type="entry name" value="Choline/Carnitine o-acyltransferase, domain 2"/>
    <property type="match status" value="1"/>
</dbReference>
<dbReference type="EMBL" id="BPQB01000010">
    <property type="protein sequence ID" value="GJE88614.1"/>
    <property type="molecule type" value="Genomic_DNA"/>
</dbReference>
<evidence type="ECO:0000256" key="4">
    <source>
        <dbReference type="PIRSR" id="PIRSR600542-1"/>
    </source>
</evidence>
<dbReference type="AlphaFoldDB" id="A0A9P3LBJ2"/>
<evidence type="ECO:0000256" key="1">
    <source>
        <dbReference type="ARBA" id="ARBA00005232"/>
    </source>
</evidence>
<comment type="similarity">
    <text evidence="1">Belongs to the carnitine/choline acetyltransferase family.</text>
</comment>
<evidence type="ECO:0000256" key="2">
    <source>
        <dbReference type="ARBA" id="ARBA00022679"/>
    </source>
</evidence>
<name>A0A9P3LBJ2_9APHY</name>
<dbReference type="InterPro" id="IPR000542">
    <property type="entry name" value="Carn_acyl_trans"/>
</dbReference>
<comment type="caution">
    <text evidence="6">The sequence shown here is derived from an EMBL/GenBank/DDBJ whole genome shotgun (WGS) entry which is preliminary data.</text>
</comment>
<protein>
    <submittedName>
        <fullName evidence="6">Choline/carnitine O-acyltransferase</fullName>
    </submittedName>
</protein>
<evidence type="ECO:0000259" key="5">
    <source>
        <dbReference type="Pfam" id="PF00755"/>
    </source>
</evidence>
<accession>A0A9P3LBJ2</accession>
<dbReference type="Pfam" id="PF00755">
    <property type="entry name" value="Carn_acyltransf"/>
    <property type="match status" value="1"/>
</dbReference>
<dbReference type="SUPFAM" id="SSF52777">
    <property type="entry name" value="CoA-dependent acyltransferases"/>
    <property type="match status" value="2"/>
</dbReference>
<sequence>MLRVRTPSLRLSRSFRYLMSCSNFGAPSGTRTIATTATTANPPKPRLPRLPVPDLHRTLQAYLTSLEPFLLEDQAKGAAKVDEALALRKRWTEDFEHGLGSVLQERLKEALDRASPNNWLDDSIWLKKAYHEWRSPLLVHSNWWLALRHDQGVPGEVIRGTATGEDIGGTGVNRWQIRRAAWFAWRVLQFKAQLQREEIYPESTKTGIWFRKSADKIFNTCRIPRPVCDQFSEVPTPAQPSARTLLVAARDWFYILEVVDEQQNPVSPAELERILREVAEDVSRRLEEGESAVPISVLSADHRDRWAENYAHLMALSPQNEKNLTAIHHAIFALSLDHYTYTLTPQTPNSPLPTPDSTEEVEAHLHNLRSAHSAHPARNRWFDKPLTLIVEANTRAGAMGEHSPVDALIPSVVCDYAVVQDLHDDYFGGPPPTTLTPASSSAPRWRRLDFVVDDRIRRKCVEAEERARKIVDDSDDSFIWFDTYGATWIQKEVKLSPDAFIQMAMQLAWYRTRGSFTATYETALTRLFNHGRTETVRTLSADSRAWVLAMDDPSVSGQTRLALLRTAIKSHNSLTRAAMTGRGIDRHLLGLRCMLREGERHEVFEDELFVRSQTWKLSTSGLSAGDQFRGTGFGSPEHDGYGVNYMTGPDMIKFGIESKRSCPETSTAMFKAALLTALFDMQRLCTEINHAHL</sequence>
<dbReference type="Proteomes" id="UP000703269">
    <property type="component" value="Unassembled WGS sequence"/>
</dbReference>